<comment type="cofactor">
    <cofactor evidence="7">
        <name>Zn(2+)</name>
        <dbReference type="ChEBI" id="CHEBI:29105"/>
    </cofactor>
    <text evidence="7">Binds 1 zinc ion.</text>
</comment>
<dbReference type="InterPro" id="IPR023091">
    <property type="entry name" value="MetalPrtase_cat_dom_sf_prd"/>
</dbReference>
<dbReference type="InterPro" id="IPR002036">
    <property type="entry name" value="YbeY"/>
</dbReference>
<evidence type="ECO:0000313" key="9">
    <source>
        <dbReference type="Proteomes" id="UP000063234"/>
    </source>
</evidence>
<comment type="similarity">
    <text evidence="1 7">Belongs to the endoribonuclease YbeY family.</text>
</comment>
<gene>
    <name evidence="7 8" type="primary">ybeY</name>
    <name evidence="8" type="ORF">TST_1400</name>
</gene>
<dbReference type="GO" id="GO:0006364">
    <property type="term" value="P:rRNA processing"/>
    <property type="evidence" value="ECO:0007669"/>
    <property type="project" value="UniProtKB-UniRule"/>
</dbReference>
<feature type="binding site" evidence="7">
    <location>
        <position position="103"/>
    </location>
    <ligand>
        <name>Zn(2+)</name>
        <dbReference type="ChEBI" id="CHEBI:29105"/>
        <note>catalytic</note>
    </ligand>
</feature>
<keyword evidence="6 7" id="KW-0862">Zinc</keyword>
<keyword evidence="4 7" id="KW-0255">Endonuclease</keyword>
<keyword evidence="9" id="KW-1185">Reference proteome</keyword>
<dbReference type="PROSITE" id="PS01306">
    <property type="entry name" value="UPF0054"/>
    <property type="match status" value="1"/>
</dbReference>
<dbReference type="InterPro" id="IPR020549">
    <property type="entry name" value="YbeY_CS"/>
</dbReference>
<dbReference type="GO" id="GO:0005737">
    <property type="term" value="C:cytoplasm"/>
    <property type="evidence" value="ECO:0007669"/>
    <property type="project" value="UniProtKB-SubCell"/>
</dbReference>
<evidence type="ECO:0000256" key="2">
    <source>
        <dbReference type="ARBA" id="ARBA00022722"/>
    </source>
</evidence>
<dbReference type="EC" id="3.1.-.-" evidence="7"/>
<evidence type="ECO:0000256" key="4">
    <source>
        <dbReference type="ARBA" id="ARBA00022759"/>
    </source>
</evidence>
<evidence type="ECO:0000256" key="7">
    <source>
        <dbReference type="HAMAP-Rule" id="MF_00009"/>
    </source>
</evidence>
<dbReference type="NCBIfam" id="TIGR00043">
    <property type="entry name" value="rRNA maturation RNase YbeY"/>
    <property type="match status" value="1"/>
</dbReference>
<organism evidence="8 9">
    <name type="scientific">Thermosulfidibacter takaii (strain DSM 17441 / JCM 13301 / NBRC 103674 / ABI70S6)</name>
    <dbReference type="NCBI Taxonomy" id="1298851"/>
    <lineage>
        <taxon>Bacteria</taxon>
        <taxon>Pseudomonadati</taxon>
        <taxon>Thermosulfidibacterota</taxon>
        <taxon>Thermosulfidibacteria</taxon>
        <taxon>Thermosulfidibacterales</taxon>
        <taxon>Thermosulfidibacteraceae</taxon>
    </lineage>
</organism>
<dbReference type="RefSeq" id="WP_068550173.1">
    <property type="nucleotide sequence ID" value="NZ_AP013035.1"/>
</dbReference>
<keyword evidence="5 7" id="KW-0378">Hydrolase</keyword>
<evidence type="ECO:0000256" key="1">
    <source>
        <dbReference type="ARBA" id="ARBA00010875"/>
    </source>
</evidence>
<dbReference type="GO" id="GO:0004222">
    <property type="term" value="F:metalloendopeptidase activity"/>
    <property type="evidence" value="ECO:0007669"/>
    <property type="project" value="InterPro"/>
</dbReference>
<dbReference type="PANTHER" id="PTHR46986">
    <property type="entry name" value="ENDORIBONUCLEASE YBEY, CHLOROPLASTIC"/>
    <property type="match status" value="1"/>
</dbReference>
<protein>
    <recommendedName>
        <fullName evidence="7">Endoribonuclease YbeY</fullName>
        <ecNumber evidence="7">3.1.-.-</ecNumber>
    </recommendedName>
</protein>
<keyword evidence="7" id="KW-0690">Ribosome biogenesis</keyword>
<evidence type="ECO:0000256" key="3">
    <source>
        <dbReference type="ARBA" id="ARBA00022723"/>
    </source>
</evidence>
<dbReference type="PANTHER" id="PTHR46986:SF1">
    <property type="entry name" value="ENDORIBONUCLEASE YBEY, CHLOROPLASTIC"/>
    <property type="match status" value="1"/>
</dbReference>
<dbReference type="OrthoDB" id="9807740at2"/>
<evidence type="ECO:0000256" key="6">
    <source>
        <dbReference type="ARBA" id="ARBA00022833"/>
    </source>
</evidence>
<evidence type="ECO:0000256" key="5">
    <source>
        <dbReference type="ARBA" id="ARBA00022801"/>
    </source>
</evidence>
<keyword evidence="7" id="KW-0963">Cytoplasm</keyword>
<keyword evidence="7" id="KW-0698">rRNA processing</keyword>
<dbReference type="AlphaFoldDB" id="A0A0S3QV43"/>
<evidence type="ECO:0000313" key="8">
    <source>
        <dbReference type="EMBL" id="BAT72187.1"/>
    </source>
</evidence>
<dbReference type="HAMAP" id="MF_00009">
    <property type="entry name" value="Endoribonucl_YbeY"/>
    <property type="match status" value="1"/>
</dbReference>
<feature type="binding site" evidence="7">
    <location>
        <position position="107"/>
    </location>
    <ligand>
        <name>Zn(2+)</name>
        <dbReference type="ChEBI" id="CHEBI:29105"/>
        <note>catalytic</note>
    </ligand>
</feature>
<keyword evidence="2 7" id="KW-0540">Nuclease</keyword>
<proteinExistence type="inferred from homology"/>
<dbReference type="STRING" id="1298851.TST_1400"/>
<name>A0A0S3QV43_THET7</name>
<reference evidence="9" key="1">
    <citation type="journal article" date="2018" name="Science">
        <title>A primordial and reversible TCA cycle in a facultatively chemolithoautotrophic thermophile.</title>
        <authorList>
            <person name="Nunoura T."/>
            <person name="Chikaraishi Y."/>
            <person name="Izaki R."/>
            <person name="Suwa T."/>
            <person name="Sato T."/>
            <person name="Harada T."/>
            <person name="Mori K."/>
            <person name="Kato Y."/>
            <person name="Miyazaki M."/>
            <person name="Shimamura S."/>
            <person name="Yanagawa K."/>
            <person name="Shuto A."/>
            <person name="Ohkouchi N."/>
            <person name="Fujita N."/>
            <person name="Takaki Y."/>
            <person name="Atomi H."/>
            <person name="Takai K."/>
        </authorList>
    </citation>
    <scope>NUCLEOTIDE SEQUENCE [LARGE SCALE GENOMIC DNA]</scope>
    <source>
        <strain evidence="9">DSM 17441 / JCM 13301 / NBRC 103674 / ABI70S6</strain>
    </source>
</reference>
<dbReference type="GO" id="GO:0008270">
    <property type="term" value="F:zinc ion binding"/>
    <property type="evidence" value="ECO:0007669"/>
    <property type="project" value="UniProtKB-UniRule"/>
</dbReference>
<dbReference type="Gene3D" id="3.40.390.30">
    <property type="entry name" value="Metalloproteases ('zincins'), catalytic domain"/>
    <property type="match status" value="1"/>
</dbReference>
<comment type="subcellular location">
    <subcellularLocation>
        <location evidence="7">Cytoplasm</location>
    </subcellularLocation>
</comment>
<dbReference type="KEGG" id="ttk:TST_1400"/>
<feature type="binding site" evidence="7">
    <location>
        <position position="113"/>
    </location>
    <ligand>
        <name>Zn(2+)</name>
        <dbReference type="ChEBI" id="CHEBI:29105"/>
        <note>catalytic</note>
    </ligand>
</feature>
<dbReference type="GO" id="GO:0004521">
    <property type="term" value="F:RNA endonuclease activity"/>
    <property type="evidence" value="ECO:0007669"/>
    <property type="project" value="UniProtKB-UniRule"/>
</dbReference>
<keyword evidence="3 7" id="KW-0479">Metal-binding</keyword>
<dbReference type="EMBL" id="AP013035">
    <property type="protein sequence ID" value="BAT72187.1"/>
    <property type="molecule type" value="Genomic_DNA"/>
</dbReference>
<sequence length="142" mass="16207">MGITVLNQTDLKLKKSEVRRFVKRVLSEIGHEDASLSVVFVPAETIREYNRNFRDVDAETDVMAFLGDGSYLGDIIVCPQVVKENAAEIGVNFDQELKFVLVHGILHLLGYTDYTQEEKERMFEEQTRILNAVSSDDFQLHV</sequence>
<comment type="function">
    <text evidence="7">Single strand-specific metallo-endoribonuclease involved in late-stage 70S ribosome quality control and in maturation of the 3' terminus of the 16S rRNA.</text>
</comment>
<dbReference type="Proteomes" id="UP000063234">
    <property type="component" value="Chromosome"/>
</dbReference>
<dbReference type="Pfam" id="PF02130">
    <property type="entry name" value="YbeY"/>
    <property type="match status" value="1"/>
</dbReference>
<dbReference type="SUPFAM" id="SSF55486">
    <property type="entry name" value="Metalloproteases ('zincins'), catalytic domain"/>
    <property type="match status" value="1"/>
</dbReference>
<accession>A0A0S3QV43</accession>